<feature type="transmembrane region" description="Helical" evidence="1">
    <location>
        <begin position="7"/>
        <end position="25"/>
    </location>
</feature>
<name>A0AAX1QQV8_9VIBR</name>
<keyword evidence="1" id="KW-0812">Transmembrane</keyword>
<sequence length="125" mass="14262">MKKFFSNYIFILIPFVVLIVTKGVVAQFQGVFTSTDWSIASFMIIAQCMSFIITNSQKSYPNLNKYGLNIFIGITIIFLILCIGVYAYSLYNPSSNIAYGQPLMFLISSIWMMGVYKADDYLRKL</sequence>
<feature type="transmembrane region" description="Helical" evidence="1">
    <location>
        <begin position="66"/>
        <end position="91"/>
    </location>
</feature>
<keyword evidence="1" id="KW-0472">Membrane</keyword>
<feature type="transmembrane region" description="Helical" evidence="1">
    <location>
        <begin position="37"/>
        <end position="54"/>
    </location>
</feature>
<proteinExistence type="predicted"/>
<gene>
    <name evidence="2" type="ORF">DLR69_12300</name>
    <name evidence="3" type="ORF">DLR70_14115</name>
</gene>
<organism evidence="3 4">
    <name type="scientific">Vibrio paracholerae</name>
    <dbReference type="NCBI Taxonomy" id="650003"/>
    <lineage>
        <taxon>Bacteria</taxon>
        <taxon>Pseudomonadati</taxon>
        <taxon>Pseudomonadota</taxon>
        <taxon>Gammaproteobacteria</taxon>
        <taxon>Vibrionales</taxon>
        <taxon>Vibrionaceae</taxon>
        <taxon>Vibrio</taxon>
    </lineage>
</organism>
<evidence type="ECO:0000313" key="5">
    <source>
        <dbReference type="Proteomes" id="UP000252488"/>
    </source>
</evidence>
<protein>
    <submittedName>
        <fullName evidence="3">Uncharacterized protein</fullName>
    </submittedName>
</protein>
<dbReference type="Proteomes" id="UP000252488">
    <property type="component" value="Unassembled WGS sequence"/>
</dbReference>
<evidence type="ECO:0000313" key="2">
    <source>
        <dbReference type="EMBL" id="RBM53999.1"/>
    </source>
</evidence>
<evidence type="ECO:0000313" key="3">
    <source>
        <dbReference type="EMBL" id="RBM78326.1"/>
    </source>
</evidence>
<dbReference type="AlphaFoldDB" id="A0AAX1QQV8"/>
<comment type="caution">
    <text evidence="3">The sequence shown here is derived from an EMBL/GenBank/DDBJ whole genome shotgun (WGS) entry which is preliminary data.</text>
</comment>
<dbReference type="EMBL" id="QKKS01000032">
    <property type="protein sequence ID" value="RBM78326.1"/>
    <property type="molecule type" value="Genomic_DNA"/>
</dbReference>
<feature type="transmembrane region" description="Helical" evidence="1">
    <location>
        <begin position="97"/>
        <end position="116"/>
    </location>
</feature>
<keyword evidence="1" id="KW-1133">Transmembrane helix</keyword>
<evidence type="ECO:0000313" key="4">
    <source>
        <dbReference type="Proteomes" id="UP000252427"/>
    </source>
</evidence>
<keyword evidence="5" id="KW-1185">Reference proteome</keyword>
<dbReference type="EMBL" id="QKKR01000018">
    <property type="protein sequence ID" value="RBM53999.1"/>
    <property type="molecule type" value="Genomic_DNA"/>
</dbReference>
<accession>A0AAX1QQV8</accession>
<evidence type="ECO:0000256" key="1">
    <source>
        <dbReference type="SAM" id="Phobius"/>
    </source>
</evidence>
<reference evidence="4 5" key="1">
    <citation type="submission" date="2018-06" db="EMBL/GenBank/DDBJ databases">
        <title>Draft genome sequences of nine Vibrio sp. clinical isolates from across the United States representing the closest known relative of Vibrio cholerae.</title>
        <authorList>
            <person name="Islam M.T."/>
            <person name="Liang K."/>
            <person name="Im M.S."/>
            <person name="Winkjer J."/>
            <person name="Busby S."/>
            <person name="Batra D."/>
            <person name="Rowe L."/>
            <person name="Tarr C.L."/>
            <person name="Boucher Y."/>
        </authorList>
    </citation>
    <scope>NUCLEOTIDE SEQUENCE [LARGE SCALE GENOMIC DNA]</scope>
    <source>
        <strain evidence="2 5">2016V-1111</strain>
        <strain evidence="3 4">2016V-1114</strain>
    </source>
</reference>
<dbReference type="Proteomes" id="UP000252427">
    <property type="component" value="Unassembled WGS sequence"/>
</dbReference>